<protein>
    <submittedName>
        <fullName evidence="2">N-acetyltransferase</fullName>
    </submittedName>
</protein>
<feature type="domain" description="N-acetyltransferase" evidence="1">
    <location>
        <begin position="33"/>
        <end position="179"/>
    </location>
</feature>
<proteinExistence type="predicted"/>
<dbReference type="Proteomes" id="UP000315947">
    <property type="component" value="Chromosome"/>
</dbReference>
<name>A0ABX5X614_9GAMM</name>
<evidence type="ECO:0000259" key="1">
    <source>
        <dbReference type="PROSITE" id="PS51186"/>
    </source>
</evidence>
<dbReference type="SUPFAM" id="SSF55729">
    <property type="entry name" value="Acyl-CoA N-acyltransferases (Nat)"/>
    <property type="match status" value="1"/>
</dbReference>
<evidence type="ECO:0000313" key="2">
    <source>
        <dbReference type="EMBL" id="QDO86810.1"/>
    </source>
</evidence>
<dbReference type="PROSITE" id="PS51186">
    <property type="entry name" value="GNAT"/>
    <property type="match status" value="1"/>
</dbReference>
<organism evidence="2 3">
    <name type="scientific">Shewanella psychropiezotolerans</name>
    <dbReference type="NCBI Taxonomy" id="2593655"/>
    <lineage>
        <taxon>Bacteria</taxon>
        <taxon>Pseudomonadati</taxon>
        <taxon>Pseudomonadota</taxon>
        <taxon>Gammaproteobacteria</taxon>
        <taxon>Alteromonadales</taxon>
        <taxon>Shewanellaceae</taxon>
        <taxon>Shewanella</taxon>
    </lineage>
</organism>
<keyword evidence="3" id="KW-1185">Reference proteome</keyword>
<sequence>MTKEIRLIQESELSLFFDYLSEQIAENGQGDIPLFQPMSRELSAMSEQMKQRFSDGITRTFGDETWRKLWIATDAQDRICGHIDLRPLVEPHTAHRALLGMGVHSDARRTGVGKQLIKTVEQWAKTETDLQWIDLWVMSNNLPAISLYNKTGFIKNGEIEDMFRIDGSSYSYTNMSLKL</sequence>
<dbReference type="InterPro" id="IPR000182">
    <property type="entry name" value="GNAT_dom"/>
</dbReference>
<reference evidence="2 3" key="1">
    <citation type="submission" date="2019-07" db="EMBL/GenBank/DDBJ databases">
        <title>Shewanella sp. YLB-06 whole genomic sequence.</title>
        <authorList>
            <person name="Yu L."/>
        </authorList>
    </citation>
    <scope>NUCLEOTIDE SEQUENCE [LARGE SCALE GENOMIC DNA]</scope>
    <source>
        <strain evidence="2 3">YLB-06</strain>
    </source>
</reference>
<dbReference type="CDD" id="cd04301">
    <property type="entry name" value="NAT_SF"/>
    <property type="match status" value="1"/>
</dbReference>
<dbReference type="PANTHER" id="PTHR43415">
    <property type="entry name" value="SPERMIDINE N(1)-ACETYLTRANSFERASE"/>
    <property type="match status" value="1"/>
</dbReference>
<dbReference type="EMBL" id="CP041614">
    <property type="protein sequence ID" value="QDO86810.1"/>
    <property type="molecule type" value="Genomic_DNA"/>
</dbReference>
<accession>A0ABX5X614</accession>
<dbReference type="Gene3D" id="3.40.630.30">
    <property type="match status" value="1"/>
</dbReference>
<gene>
    <name evidence="2" type="ORF">FM037_22790</name>
</gene>
<dbReference type="Pfam" id="PF00583">
    <property type="entry name" value="Acetyltransf_1"/>
    <property type="match status" value="1"/>
</dbReference>
<dbReference type="PANTHER" id="PTHR43415:SF5">
    <property type="entry name" value="ACETYLTRANSFERASE"/>
    <property type="match status" value="1"/>
</dbReference>
<evidence type="ECO:0000313" key="3">
    <source>
        <dbReference type="Proteomes" id="UP000315947"/>
    </source>
</evidence>
<dbReference type="InterPro" id="IPR016181">
    <property type="entry name" value="Acyl_CoA_acyltransferase"/>
</dbReference>